<dbReference type="OrthoDB" id="27330at2"/>
<evidence type="ECO:0000313" key="12">
    <source>
        <dbReference type="EMBL" id="KKK38728.1"/>
    </source>
</evidence>
<evidence type="ECO:0000256" key="8">
    <source>
        <dbReference type="ARBA" id="ARBA00023316"/>
    </source>
</evidence>
<dbReference type="InterPro" id="IPR023734">
    <property type="entry name" value="TagU"/>
</dbReference>
<dbReference type="RefSeq" id="WP_046523031.1">
    <property type="nucleotide sequence ID" value="NZ_LAYY01000006.1"/>
</dbReference>
<protein>
    <recommendedName>
        <fullName evidence="9">Polyisoprenyl-teichoic acid--peptidoglycan teichoic acid transferase TagU</fullName>
        <ecNumber evidence="9">2.7.8.-</ecNumber>
    </recommendedName>
</protein>
<dbReference type="Proteomes" id="UP000034166">
    <property type="component" value="Unassembled WGS sequence"/>
</dbReference>
<keyword evidence="13" id="KW-1185">Reference proteome</keyword>
<dbReference type="InterPro" id="IPR004474">
    <property type="entry name" value="LytR_CpsA_psr"/>
</dbReference>
<accession>A0A0M2SX35</accession>
<sequence length="311" mass="35196">MTQEHHHPDRRKKKRLGLKITIGVMLLLFLGGGAYAFSVYHSIASTLDKTHQPLSVQTDKRIINLAEKDPFSVLLLGIDKREGDRGRPDSLILLTVNPHEESIKMVSIPRDTLTEIEGQKTRDKLNHAYTYGGTDLSIKTVEKLLDIPVDYFLEVNMDGFKDLVDAVGGVSVNNTLEFSYGGEHFPLGDINLNGEEALRYSQMRHEDPNGDFGRQERQRKIIQAFIKEAAQVKTLANYGNILEAIGNNVKTNFTFDALKSIQANYMDARHNVEQIQVNGRGQETDGVYYYHIAEQEKQKLTDALKKHMLIE</sequence>
<dbReference type="GO" id="GO:0070726">
    <property type="term" value="P:cell wall assembly"/>
    <property type="evidence" value="ECO:0007669"/>
    <property type="project" value="UniProtKB-UniRule"/>
</dbReference>
<evidence type="ECO:0000256" key="7">
    <source>
        <dbReference type="ARBA" id="ARBA00023136"/>
    </source>
</evidence>
<evidence type="ECO:0000259" key="11">
    <source>
        <dbReference type="Pfam" id="PF03816"/>
    </source>
</evidence>
<feature type="topological domain" description="Cytoplasmic" evidence="9">
    <location>
        <begin position="1"/>
        <end position="16"/>
    </location>
</feature>
<evidence type="ECO:0000256" key="9">
    <source>
        <dbReference type="HAMAP-Rule" id="MF_01140"/>
    </source>
</evidence>
<dbReference type="PANTHER" id="PTHR33392">
    <property type="entry name" value="POLYISOPRENYL-TEICHOIC ACID--PEPTIDOGLYCAN TEICHOIC ACID TRANSFERASE TAGU"/>
    <property type="match status" value="1"/>
</dbReference>
<comment type="caution">
    <text evidence="12">The sequence shown here is derived from an EMBL/GenBank/DDBJ whole genome shotgun (WGS) entry which is preliminary data.</text>
</comment>
<feature type="domain" description="Cell envelope-related transcriptional attenuator" evidence="11">
    <location>
        <begin position="87"/>
        <end position="230"/>
    </location>
</feature>
<feature type="topological domain" description="Extracellular" evidence="9">
    <location>
        <begin position="38"/>
        <end position="311"/>
    </location>
</feature>
<dbReference type="HAMAP" id="MF_01140">
    <property type="entry name" value="TagU_transferase"/>
    <property type="match status" value="1"/>
</dbReference>
<comment type="function">
    <text evidence="9">May catalyze the final step in cell wall teichoic acid biosynthesis, the transfer of the anionic cell wall polymers (APs) from their lipid-linked precursor to the cell wall peptidoglycan (PG).</text>
</comment>
<dbReference type="Gene3D" id="3.40.630.190">
    <property type="entry name" value="LCP protein"/>
    <property type="match status" value="1"/>
</dbReference>
<dbReference type="AlphaFoldDB" id="A0A0M2SX35"/>
<organism evidence="12 13">
    <name type="scientific">Mesobacillus campisalis</name>
    <dbReference type="NCBI Taxonomy" id="1408103"/>
    <lineage>
        <taxon>Bacteria</taxon>
        <taxon>Bacillati</taxon>
        <taxon>Bacillota</taxon>
        <taxon>Bacilli</taxon>
        <taxon>Bacillales</taxon>
        <taxon>Bacillaceae</taxon>
        <taxon>Mesobacillus</taxon>
    </lineage>
</organism>
<name>A0A0M2SX35_9BACI</name>
<evidence type="ECO:0000256" key="6">
    <source>
        <dbReference type="ARBA" id="ARBA00022989"/>
    </source>
</evidence>
<evidence type="ECO:0000256" key="1">
    <source>
        <dbReference type="ARBA" id="ARBA00006068"/>
    </source>
</evidence>
<dbReference type="PANTHER" id="PTHR33392:SF6">
    <property type="entry name" value="POLYISOPRENYL-TEICHOIC ACID--PEPTIDOGLYCAN TEICHOIC ACID TRANSFERASE TAGU"/>
    <property type="match status" value="1"/>
</dbReference>
<dbReference type="GO" id="GO:0016780">
    <property type="term" value="F:phosphotransferase activity, for other substituted phosphate groups"/>
    <property type="evidence" value="ECO:0007669"/>
    <property type="project" value="UniProtKB-UniRule"/>
</dbReference>
<gene>
    <name evidence="9" type="primary">tagU</name>
    <name evidence="12" type="ORF">WQ57_06995</name>
</gene>
<dbReference type="NCBIfam" id="TIGR00350">
    <property type="entry name" value="lytR_cpsA_psr"/>
    <property type="match status" value="1"/>
</dbReference>
<evidence type="ECO:0000256" key="5">
    <source>
        <dbReference type="ARBA" id="ARBA00022968"/>
    </source>
</evidence>
<reference evidence="12 13" key="1">
    <citation type="submission" date="2015-04" db="EMBL/GenBank/DDBJ databases">
        <title>Taxonomic description and genome sequence of Bacillus campisalis sp. nov., a novel member of the genus Bacillus isolated from solar saltern.</title>
        <authorList>
            <person name="Mathan Kumar R."/>
            <person name="Kaur G."/>
            <person name="Kumar A."/>
            <person name="Singh N.K."/>
            <person name="Kaur N."/>
            <person name="Kumar N."/>
            <person name="Mayilraj S."/>
        </authorList>
    </citation>
    <scope>NUCLEOTIDE SEQUENCE [LARGE SCALE GENOMIC DNA]</scope>
    <source>
        <strain evidence="12 13">SA2-6</strain>
    </source>
</reference>
<evidence type="ECO:0000256" key="2">
    <source>
        <dbReference type="ARBA" id="ARBA00022475"/>
    </source>
</evidence>
<comment type="subcellular location">
    <subcellularLocation>
        <location evidence="9">Cell membrane</location>
        <topology evidence="9">Single-pass type II membrane protein</topology>
    </subcellularLocation>
</comment>
<dbReference type="EMBL" id="LAYY01000006">
    <property type="protein sequence ID" value="KKK38728.1"/>
    <property type="molecule type" value="Genomic_DNA"/>
</dbReference>
<keyword evidence="3 9" id="KW-0808">Transferase</keyword>
<keyword evidence="2 9" id="KW-1003">Cell membrane</keyword>
<comment type="pathway">
    <text evidence="9">Cell wall biogenesis.</text>
</comment>
<proteinExistence type="inferred from homology"/>
<dbReference type="Pfam" id="PF03816">
    <property type="entry name" value="LytR_cpsA_psr"/>
    <property type="match status" value="1"/>
</dbReference>
<evidence type="ECO:0000256" key="4">
    <source>
        <dbReference type="ARBA" id="ARBA00022692"/>
    </source>
</evidence>
<dbReference type="PATRIC" id="fig|1408103.3.peg.1572"/>
<keyword evidence="8 9" id="KW-0961">Cell wall biogenesis/degradation</keyword>
<comment type="similarity">
    <text evidence="1 9">Belongs to the LytR/CpsA/Psr (LCP) family.</text>
</comment>
<dbReference type="GO" id="GO:0005886">
    <property type="term" value="C:plasma membrane"/>
    <property type="evidence" value="ECO:0007669"/>
    <property type="project" value="UniProtKB-SubCell"/>
</dbReference>
<keyword evidence="4 9" id="KW-0812">Transmembrane</keyword>
<dbReference type="InterPro" id="IPR050922">
    <property type="entry name" value="LytR/CpsA/Psr_CW_biosynth"/>
</dbReference>
<feature type="transmembrane region" description="Helical" evidence="10">
    <location>
        <begin position="20"/>
        <end position="40"/>
    </location>
</feature>
<keyword evidence="7 9" id="KW-0472">Membrane</keyword>
<keyword evidence="5 9" id="KW-0735">Signal-anchor</keyword>
<evidence type="ECO:0000256" key="10">
    <source>
        <dbReference type="SAM" id="Phobius"/>
    </source>
</evidence>
<evidence type="ECO:0000256" key="3">
    <source>
        <dbReference type="ARBA" id="ARBA00022679"/>
    </source>
</evidence>
<keyword evidence="6 9" id="KW-1133">Transmembrane helix</keyword>
<evidence type="ECO:0000313" key="13">
    <source>
        <dbReference type="Proteomes" id="UP000034166"/>
    </source>
</evidence>
<dbReference type="EC" id="2.7.8.-" evidence="9"/>